<dbReference type="InterPro" id="IPR032466">
    <property type="entry name" value="Metal_Hydrolase"/>
</dbReference>
<proteinExistence type="predicted"/>
<dbReference type="Gene3D" id="2.30.40.10">
    <property type="entry name" value="Urease, subunit C, domain 1"/>
    <property type="match status" value="1"/>
</dbReference>
<accession>A0ABV9KEU3</accession>
<dbReference type="GO" id="GO:0016787">
    <property type="term" value="F:hydrolase activity"/>
    <property type="evidence" value="ECO:0007669"/>
    <property type="project" value="UniProtKB-KW"/>
</dbReference>
<dbReference type="Gene3D" id="3.10.310.70">
    <property type="match status" value="1"/>
</dbReference>
<comment type="caution">
    <text evidence="2">The sequence shown here is derived from an EMBL/GenBank/DDBJ whole genome shotgun (WGS) entry which is preliminary data.</text>
</comment>
<reference evidence="3" key="1">
    <citation type="journal article" date="2019" name="Int. J. Syst. Evol. Microbiol.">
        <title>The Global Catalogue of Microorganisms (GCM) 10K type strain sequencing project: providing services to taxonomists for standard genome sequencing and annotation.</title>
        <authorList>
            <consortium name="The Broad Institute Genomics Platform"/>
            <consortium name="The Broad Institute Genome Sequencing Center for Infectious Disease"/>
            <person name="Wu L."/>
            <person name="Ma J."/>
        </authorList>
    </citation>
    <scope>NUCLEOTIDE SEQUENCE [LARGE SCALE GENOMIC DNA]</scope>
    <source>
        <strain evidence="3">CGMCC 4.7283</strain>
    </source>
</reference>
<dbReference type="EC" id="3.5.-.-" evidence="2"/>
<dbReference type="EMBL" id="JBHSGI010000005">
    <property type="protein sequence ID" value="MFC4668456.1"/>
    <property type="molecule type" value="Genomic_DNA"/>
</dbReference>
<dbReference type="PANTHER" id="PTHR22642">
    <property type="entry name" value="IMIDAZOLONEPROPIONASE"/>
    <property type="match status" value="1"/>
</dbReference>
<dbReference type="PANTHER" id="PTHR22642:SF2">
    <property type="entry name" value="PROTEIN LONG AFTER FAR-RED 3"/>
    <property type="match status" value="1"/>
</dbReference>
<dbReference type="Gene3D" id="3.20.20.140">
    <property type="entry name" value="Metal-dependent hydrolases"/>
    <property type="match status" value="1"/>
</dbReference>
<evidence type="ECO:0000313" key="2">
    <source>
        <dbReference type="EMBL" id="MFC4668456.1"/>
    </source>
</evidence>
<protein>
    <submittedName>
        <fullName evidence="2">Amidohydrolase</fullName>
        <ecNumber evidence="2">3.5.-.-</ecNumber>
    </submittedName>
</protein>
<sequence>MQKADLILTNADIRSMDPMVPRAEAMAMAGGRILALGSAAEMRALAGEGAEHLDAGGRLVLPGFHDTHIHLQDGGHHYVESADLTTAGTPERLVALLREFAQGTERAWIYGGFYNATLLHEGNLTREVLDRAVPDRPCFITASDGHNGCLNSRAIEALGLTDETPDPPEGHFVRDARGRATGMLYERAVTWCNERRPQPPEQEYIEGVQLAQALANRHGITGVLDALVEDRHVRIYNRMAAEDALTVRVIATALVHPGEEAAAAVVRVSGLRASARHPMFRVHSAKFFFDGVIENRTAAMIAPYSDAIGGNAPLMFAPGDIARLFPAFDAARFQIHVHAIGDMAVRAALDGMERAREENGAWPSRHHIAHIQFIDPADIPRFAELGVVANVQPLWARAEAPVTESSIPVVGPERSRYIYAFRSLREARAEMVLSSDWTVSTLNPFEIIETAVTRRPPRREANVASFLPEQCLTIEDCVAGYTIGAARAGWRDDETGSLSPGKWADFVVLSQDIFACSAHDIGDTEVVGTYLAGRAVHGGL</sequence>
<dbReference type="Pfam" id="PF07969">
    <property type="entry name" value="Amidohydro_3"/>
    <property type="match status" value="1"/>
</dbReference>
<keyword evidence="2" id="KW-0378">Hydrolase</keyword>
<dbReference type="Proteomes" id="UP001595973">
    <property type="component" value="Unassembled WGS sequence"/>
</dbReference>
<gene>
    <name evidence="2" type="ORF">ACFO5X_07820</name>
</gene>
<dbReference type="CDD" id="cd01300">
    <property type="entry name" value="YtcJ_like"/>
    <property type="match status" value="1"/>
</dbReference>
<feature type="domain" description="Amidohydrolase 3" evidence="1">
    <location>
        <begin position="53"/>
        <end position="537"/>
    </location>
</feature>
<dbReference type="InterPro" id="IPR033932">
    <property type="entry name" value="YtcJ-like"/>
</dbReference>
<dbReference type="RefSeq" id="WP_380716739.1">
    <property type="nucleotide sequence ID" value="NZ_JBHSGI010000005.1"/>
</dbReference>
<name>A0ABV9KEU3_9RHOB</name>
<dbReference type="SUPFAM" id="SSF51556">
    <property type="entry name" value="Metallo-dependent hydrolases"/>
    <property type="match status" value="1"/>
</dbReference>
<organism evidence="2 3">
    <name type="scientific">Seohaeicola nanhaiensis</name>
    <dbReference type="NCBI Taxonomy" id="1387282"/>
    <lineage>
        <taxon>Bacteria</taxon>
        <taxon>Pseudomonadati</taxon>
        <taxon>Pseudomonadota</taxon>
        <taxon>Alphaproteobacteria</taxon>
        <taxon>Rhodobacterales</taxon>
        <taxon>Roseobacteraceae</taxon>
        <taxon>Seohaeicola</taxon>
    </lineage>
</organism>
<keyword evidence="3" id="KW-1185">Reference proteome</keyword>
<dbReference type="SUPFAM" id="SSF51338">
    <property type="entry name" value="Composite domain of metallo-dependent hydrolases"/>
    <property type="match status" value="1"/>
</dbReference>
<dbReference type="InterPro" id="IPR011059">
    <property type="entry name" value="Metal-dep_hydrolase_composite"/>
</dbReference>
<dbReference type="InterPro" id="IPR013108">
    <property type="entry name" value="Amidohydro_3"/>
</dbReference>
<evidence type="ECO:0000313" key="3">
    <source>
        <dbReference type="Proteomes" id="UP001595973"/>
    </source>
</evidence>
<evidence type="ECO:0000259" key="1">
    <source>
        <dbReference type="Pfam" id="PF07969"/>
    </source>
</evidence>